<dbReference type="VEuPathDB" id="TriTrypDB:LdCL_060012200"/>
<evidence type="ECO:0000313" key="3">
    <source>
        <dbReference type="Proteomes" id="UP000601710"/>
    </source>
</evidence>
<dbReference type="VEuPathDB" id="TriTrypDB:LdBPK_060710.1"/>
<name>A0A6J8F398_LEIDO</name>
<feature type="compositionally biased region" description="Low complexity" evidence="1">
    <location>
        <begin position="136"/>
        <end position="154"/>
    </location>
</feature>
<feature type="region of interest" description="Disordered" evidence="1">
    <location>
        <begin position="31"/>
        <end position="179"/>
    </location>
</feature>
<feature type="compositionally biased region" description="Low complexity" evidence="1">
    <location>
        <begin position="77"/>
        <end position="99"/>
    </location>
</feature>
<sequence length="407" mass="42353">MIRVFAKTDVPVMDIIELQGKIVITEEALRAARDAKERRRTSRRERRRRGAANSGTAVGEDASCTGDDLMPLSLVPSSSYPSSGCSSSRSSSCSSSSTGGDDDDEGGDCATADPGELADVDAHCYSSHNSGDQRGAADSTSAAASAPRRTSSPGCPSPASPRRPRPNSPSASRRAAVVEVPLGHVEQDRLDEKRCTLCIDTLRVHGSRSSFKRPWLVLRECTPARMRKLRRQVVRPQIPRDVTEPRELLATGDGGGGGGGAGVAESADGASPSPTPETTILFSEWLGQHPDALSLNSLFLDDFATGDGDDVSGCGPTAVGSACAATASASSGRSGNGIGAHKRPREAENVGGTALDGPPFSPQSPQSASDVLSAAQTTAATVYKDYELVGVVRGSVLFNSKPARVFQ</sequence>
<organism evidence="2 3">
    <name type="scientific">Leishmania donovani</name>
    <dbReference type="NCBI Taxonomy" id="5661"/>
    <lineage>
        <taxon>Eukaryota</taxon>
        <taxon>Discoba</taxon>
        <taxon>Euglenozoa</taxon>
        <taxon>Kinetoplastea</taxon>
        <taxon>Metakinetoplastina</taxon>
        <taxon>Trypanosomatida</taxon>
        <taxon>Trypanosomatidae</taxon>
        <taxon>Leishmaniinae</taxon>
        <taxon>Leishmania</taxon>
    </lineage>
</organism>
<dbReference type="EMBL" id="LR812626">
    <property type="protein sequence ID" value="CAC5427452.1"/>
    <property type="molecule type" value="Genomic_DNA"/>
</dbReference>
<feature type="region of interest" description="Disordered" evidence="1">
    <location>
        <begin position="241"/>
        <end position="278"/>
    </location>
</feature>
<feature type="region of interest" description="Disordered" evidence="1">
    <location>
        <begin position="330"/>
        <end position="368"/>
    </location>
</feature>
<protein>
    <submittedName>
        <fullName evidence="2">Hypothetical_protein_conserved</fullName>
    </submittedName>
</protein>
<evidence type="ECO:0000256" key="1">
    <source>
        <dbReference type="SAM" id="MobiDB-lite"/>
    </source>
</evidence>
<dbReference type="AlphaFoldDB" id="A0A6J8F398"/>
<dbReference type="VEuPathDB" id="TriTrypDB:LDHU3_06.0830"/>
<reference evidence="2" key="1">
    <citation type="submission" date="2020-06" db="EMBL/GenBank/DDBJ databases">
        <authorList>
            <person name="Camacho E."/>
            <person name="Gonzalez-de la Fuente S."/>
            <person name="Rastrojo A."/>
            <person name="Peiro-Pastor R."/>
            <person name="Solana JC."/>
            <person name="Tabera L."/>
            <person name="Gamarro F."/>
            <person name="Carrasco-Ramiro F."/>
            <person name="Requena JM."/>
            <person name="Aguado B."/>
        </authorList>
    </citation>
    <scope>NUCLEOTIDE SEQUENCE</scope>
</reference>
<feature type="compositionally biased region" description="Basic residues" evidence="1">
    <location>
        <begin position="38"/>
        <end position="50"/>
    </location>
</feature>
<feature type="compositionally biased region" description="Gly residues" evidence="1">
    <location>
        <begin position="252"/>
        <end position="262"/>
    </location>
</feature>
<gene>
    <name evidence="2" type="ORF">LDHU3_06.0830</name>
</gene>
<proteinExistence type="predicted"/>
<evidence type="ECO:0000313" key="2">
    <source>
        <dbReference type="EMBL" id="CAC5427452.1"/>
    </source>
</evidence>
<dbReference type="Proteomes" id="UP000601710">
    <property type="component" value="Chromosome 6"/>
</dbReference>
<accession>A0A6J8F398</accession>